<evidence type="ECO:0000256" key="2">
    <source>
        <dbReference type="ARBA" id="ARBA00005017"/>
    </source>
</evidence>
<evidence type="ECO:0000256" key="3">
    <source>
        <dbReference type="ARBA" id="ARBA00006495"/>
    </source>
</evidence>
<dbReference type="GO" id="GO:0019287">
    <property type="term" value="P:isopentenyl diphosphate biosynthetic process, mevalonate pathway"/>
    <property type="evidence" value="ECO:0007669"/>
    <property type="project" value="TreeGrafter"/>
</dbReference>
<dbReference type="InterPro" id="IPR020568">
    <property type="entry name" value="Ribosomal_Su5_D2-typ_SF"/>
</dbReference>
<comment type="similarity">
    <text evidence="3">Belongs to the GHMP kinase family. Mevalonate kinase subfamily.</text>
</comment>
<dbReference type="PIRSF" id="PIRSF017288">
    <property type="entry name" value="PMK_GHMP_euk"/>
    <property type="match status" value="1"/>
</dbReference>
<comment type="caution">
    <text evidence="14">The sequence shown here is derived from an EMBL/GenBank/DDBJ whole genome shotgun (WGS) entry which is preliminary data.</text>
</comment>
<evidence type="ECO:0000256" key="6">
    <source>
        <dbReference type="ARBA" id="ARBA00022679"/>
    </source>
</evidence>
<dbReference type="InterPro" id="IPR016005">
    <property type="entry name" value="Erg8"/>
</dbReference>
<dbReference type="AlphaFoldDB" id="A0A9N8EKW4"/>
<keyword evidence="6" id="KW-0808">Transferase</keyword>
<evidence type="ECO:0000256" key="13">
    <source>
        <dbReference type="SAM" id="MobiDB-lite"/>
    </source>
</evidence>
<dbReference type="OrthoDB" id="10262935at2759"/>
<organism evidence="14 15">
    <name type="scientific">Seminavis robusta</name>
    <dbReference type="NCBI Taxonomy" id="568900"/>
    <lineage>
        <taxon>Eukaryota</taxon>
        <taxon>Sar</taxon>
        <taxon>Stramenopiles</taxon>
        <taxon>Ochrophyta</taxon>
        <taxon>Bacillariophyta</taxon>
        <taxon>Bacillariophyceae</taxon>
        <taxon>Bacillariophycidae</taxon>
        <taxon>Naviculales</taxon>
        <taxon>Naviculaceae</taxon>
        <taxon>Seminavis</taxon>
    </lineage>
</organism>
<reference evidence="14" key="1">
    <citation type="submission" date="2020-06" db="EMBL/GenBank/DDBJ databases">
        <authorList>
            <consortium name="Plant Systems Biology data submission"/>
        </authorList>
    </citation>
    <scope>NUCLEOTIDE SEQUENCE</scope>
    <source>
        <strain evidence="14">D6</strain>
    </source>
</reference>
<comment type="subcellular location">
    <subcellularLocation>
        <location evidence="1">Plastid</location>
        <location evidence="1">Chloroplast</location>
    </subcellularLocation>
</comment>
<protein>
    <recommendedName>
        <fullName evidence="4">phosphomevalonate kinase</fullName>
        <ecNumber evidence="4">2.7.4.2</ecNumber>
    </recommendedName>
</protein>
<dbReference type="GO" id="GO:0009507">
    <property type="term" value="C:chloroplast"/>
    <property type="evidence" value="ECO:0007669"/>
    <property type="project" value="UniProtKB-SubCell"/>
</dbReference>
<dbReference type="Proteomes" id="UP001153069">
    <property type="component" value="Unassembled WGS sequence"/>
</dbReference>
<dbReference type="GO" id="GO:0005524">
    <property type="term" value="F:ATP binding"/>
    <property type="evidence" value="ECO:0007669"/>
    <property type="project" value="UniProtKB-KW"/>
</dbReference>
<evidence type="ECO:0000256" key="9">
    <source>
        <dbReference type="ARBA" id="ARBA00022840"/>
    </source>
</evidence>
<evidence type="ECO:0000256" key="4">
    <source>
        <dbReference type="ARBA" id="ARBA00012958"/>
    </source>
</evidence>
<dbReference type="Gene3D" id="3.30.230.10">
    <property type="match status" value="1"/>
</dbReference>
<dbReference type="PANTHER" id="PTHR31814">
    <property type="match status" value="1"/>
</dbReference>
<evidence type="ECO:0000313" key="15">
    <source>
        <dbReference type="Proteomes" id="UP001153069"/>
    </source>
</evidence>
<proteinExistence type="inferred from homology"/>
<gene>
    <name evidence="14" type="ORF">SEMRO_1097_G240870.1</name>
</gene>
<dbReference type="EMBL" id="CAICTM010001095">
    <property type="protein sequence ID" value="CAB9520370.1"/>
    <property type="molecule type" value="Genomic_DNA"/>
</dbReference>
<comment type="pathway">
    <text evidence="2">Isoprenoid biosynthesis; isopentenyl diphosphate biosynthesis via mevalonate pathway; isopentenyl diphosphate from (R)-mevalonate: step 2/3.</text>
</comment>
<evidence type="ECO:0000256" key="7">
    <source>
        <dbReference type="ARBA" id="ARBA00022741"/>
    </source>
</evidence>
<evidence type="ECO:0000256" key="10">
    <source>
        <dbReference type="ARBA" id="ARBA00022955"/>
    </source>
</evidence>
<keyword evidence="11" id="KW-0443">Lipid metabolism</keyword>
<evidence type="ECO:0000256" key="11">
    <source>
        <dbReference type="ARBA" id="ARBA00023098"/>
    </source>
</evidence>
<keyword evidence="5" id="KW-0444">Lipid biosynthesis</keyword>
<keyword evidence="9" id="KW-0067">ATP-binding</keyword>
<dbReference type="GO" id="GO:0006694">
    <property type="term" value="P:steroid biosynthetic process"/>
    <property type="evidence" value="ECO:0007669"/>
    <property type="project" value="UniProtKB-KW"/>
</dbReference>
<dbReference type="GO" id="GO:0005777">
    <property type="term" value="C:peroxisome"/>
    <property type="evidence" value="ECO:0007669"/>
    <property type="project" value="TreeGrafter"/>
</dbReference>
<sequence>MTEKIKTTSTTVSAPGKILLAGGYTVLESPNVGVVLAVDKKFYSTVVKHEPVPSSDSEPTNKKPKVEDSATISVHSPQFGATWKYNAKISEQGLELTPDADNKSTNPFVEKSLRITLCYLVVSQQQTLCDLEITILADNDFYSVTPHLKKREWEATAENLAKLPKFLPCNLSSGSLQKTGLGSSAALTTSLVGALVLAMTGSCSGEDLDAAMRRKIHNLAQICHCHAQGKVGSGFDVSSASYGSHVYQRFPKCLLSDLLQELDKVGDKKAMPPSKVETLQKLVDENPENFKWPVVQKPLSWNTDLLQIMLADVSGGSESPSMARKILSWKAASDDVSCWTNLLQFNQQVVKLADDIVAALDGADIGAMTKVLSQCKLEDGWNSSGSADEKTAKVGNVLCDMRKTLLECRKNLKSMGDLAGVPVEPAEQTALADATMALSGVVASLVPGAGGYDALVVVYVNTPEVRDNICDLWRNYKALAVCPLAVQYAKYGEGVNYVAETPPYKMEE</sequence>
<dbReference type="InterPro" id="IPR014721">
    <property type="entry name" value="Ribsml_uS5_D2-typ_fold_subgr"/>
</dbReference>
<dbReference type="EC" id="2.7.4.2" evidence="4"/>
<evidence type="ECO:0000256" key="1">
    <source>
        <dbReference type="ARBA" id="ARBA00004229"/>
    </source>
</evidence>
<evidence type="ECO:0000256" key="12">
    <source>
        <dbReference type="ARBA" id="ARBA00023221"/>
    </source>
</evidence>
<dbReference type="SUPFAM" id="SSF54211">
    <property type="entry name" value="Ribosomal protein S5 domain 2-like"/>
    <property type="match status" value="1"/>
</dbReference>
<keyword evidence="8 14" id="KW-0418">Kinase</keyword>
<keyword evidence="15" id="KW-1185">Reference proteome</keyword>
<evidence type="ECO:0000313" key="14">
    <source>
        <dbReference type="EMBL" id="CAB9520370.1"/>
    </source>
</evidence>
<keyword evidence="10" id="KW-0752">Steroid biosynthesis</keyword>
<dbReference type="InterPro" id="IPR035102">
    <property type="entry name" value="Phosphomevalonate_kinase"/>
</dbReference>
<dbReference type="GO" id="GO:0004631">
    <property type="term" value="F:phosphomevalonate kinase activity"/>
    <property type="evidence" value="ECO:0007669"/>
    <property type="project" value="UniProtKB-EC"/>
</dbReference>
<feature type="compositionally biased region" description="Basic and acidic residues" evidence="13">
    <location>
        <begin position="59"/>
        <end position="68"/>
    </location>
</feature>
<dbReference type="GO" id="GO:0010142">
    <property type="term" value="P:farnesyl diphosphate biosynthetic process, mevalonate pathway"/>
    <property type="evidence" value="ECO:0007669"/>
    <property type="project" value="TreeGrafter"/>
</dbReference>
<evidence type="ECO:0000256" key="8">
    <source>
        <dbReference type="ARBA" id="ARBA00022777"/>
    </source>
</evidence>
<dbReference type="PANTHER" id="PTHR31814:SF2">
    <property type="entry name" value="PHOSPHOMEVALONATE KINASE"/>
    <property type="match status" value="1"/>
</dbReference>
<name>A0A9N8EKW4_9STRA</name>
<keyword evidence="7" id="KW-0547">Nucleotide-binding</keyword>
<keyword evidence="12" id="KW-0753">Steroid metabolism</keyword>
<evidence type="ECO:0000256" key="5">
    <source>
        <dbReference type="ARBA" id="ARBA00022516"/>
    </source>
</evidence>
<accession>A0A9N8EKW4</accession>
<feature type="region of interest" description="Disordered" evidence="13">
    <location>
        <begin position="49"/>
        <end position="71"/>
    </location>
</feature>